<reference evidence="1 2" key="1">
    <citation type="submission" date="2016-10" db="EMBL/GenBank/DDBJ databases">
        <authorList>
            <person name="de Groot N.N."/>
        </authorList>
    </citation>
    <scope>NUCLEOTIDE SEQUENCE [LARGE SCALE GENOMIC DNA]</scope>
    <source>
        <strain evidence="1 2">ATCC 35958</strain>
    </source>
</reference>
<dbReference type="STRING" id="180197.SAMN02982919_01606"/>
<protein>
    <submittedName>
        <fullName evidence="1">Uncharacterized protein</fullName>
    </submittedName>
</protein>
<accession>A0A1H9KN64</accession>
<sequence length="61" mass="6800">MTHVRSHHAVTLVQAWKQAPAQARLLALQWCNSGLPLFIFSVSHMATSGLSPKIFQDVTDR</sequence>
<evidence type="ECO:0000313" key="1">
    <source>
        <dbReference type="EMBL" id="SER00532.1"/>
    </source>
</evidence>
<dbReference type="AlphaFoldDB" id="A0A1H9KN64"/>
<name>A0A1H9KN64_9BURK</name>
<evidence type="ECO:0000313" key="2">
    <source>
        <dbReference type="Proteomes" id="UP000199766"/>
    </source>
</evidence>
<gene>
    <name evidence="1" type="ORF">SAMN02982919_01606</name>
</gene>
<dbReference type="Proteomes" id="UP000199766">
    <property type="component" value="Unassembled WGS sequence"/>
</dbReference>
<dbReference type="EMBL" id="FOGD01000003">
    <property type="protein sequence ID" value="SER00532.1"/>
    <property type="molecule type" value="Genomic_DNA"/>
</dbReference>
<proteinExistence type="predicted"/>
<keyword evidence="2" id="KW-1185">Reference proteome</keyword>
<organism evidence="1 2">
    <name type="scientific">Giesbergeria anulus</name>
    <dbReference type="NCBI Taxonomy" id="180197"/>
    <lineage>
        <taxon>Bacteria</taxon>
        <taxon>Pseudomonadati</taxon>
        <taxon>Pseudomonadota</taxon>
        <taxon>Betaproteobacteria</taxon>
        <taxon>Burkholderiales</taxon>
        <taxon>Comamonadaceae</taxon>
        <taxon>Giesbergeria</taxon>
    </lineage>
</organism>